<evidence type="ECO:0000256" key="5">
    <source>
        <dbReference type="SAM" id="Phobius"/>
    </source>
</evidence>
<dbReference type="SUPFAM" id="SSF50182">
    <property type="entry name" value="Sm-like ribonucleoproteins"/>
    <property type="match status" value="1"/>
</dbReference>
<feature type="transmembrane region" description="Helical" evidence="5">
    <location>
        <begin position="158"/>
        <end position="184"/>
    </location>
</feature>
<keyword evidence="8" id="KW-1185">Reference proteome</keyword>
<dbReference type="InterPro" id="IPR023408">
    <property type="entry name" value="MscS_beta-dom_sf"/>
</dbReference>
<organism evidence="7 8">
    <name type="scientific">Paucidesulfovibrio gracilis DSM 16080</name>
    <dbReference type="NCBI Taxonomy" id="1121449"/>
    <lineage>
        <taxon>Bacteria</taxon>
        <taxon>Pseudomonadati</taxon>
        <taxon>Thermodesulfobacteriota</taxon>
        <taxon>Desulfovibrionia</taxon>
        <taxon>Desulfovibrionales</taxon>
        <taxon>Desulfovibrionaceae</taxon>
        <taxon>Paucidesulfovibrio</taxon>
    </lineage>
</organism>
<feature type="transmembrane region" description="Helical" evidence="5">
    <location>
        <begin position="133"/>
        <end position="152"/>
    </location>
</feature>
<keyword evidence="3 5" id="KW-1133">Transmembrane helix</keyword>
<accession>A0A1T4XQA4</accession>
<dbReference type="STRING" id="1121449.SAMN02745704_02365"/>
<gene>
    <name evidence="7" type="ORF">SAMN02745704_02365</name>
</gene>
<feature type="transmembrane region" description="Helical" evidence="5">
    <location>
        <begin position="60"/>
        <end position="79"/>
    </location>
</feature>
<dbReference type="InterPro" id="IPR010920">
    <property type="entry name" value="LSM_dom_sf"/>
</dbReference>
<feature type="transmembrane region" description="Helical" evidence="5">
    <location>
        <begin position="91"/>
        <end position="112"/>
    </location>
</feature>
<dbReference type="Proteomes" id="UP000190027">
    <property type="component" value="Unassembled WGS sequence"/>
</dbReference>
<reference evidence="7 8" key="1">
    <citation type="submission" date="2017-02" db="EMBL/GenBank/DDBJ databases">
        <authorList>
            <person name="Peterson S.W."/>
        </authorList>
    </citation>
    <scope>NUCLEOTIDE SEQUENCE [LARGE SCALE GENOMIC DNA]</scope>
    <source>
        <strain evidence="7 8">DSM 16080</strain>
    </source>
</reference>
<dbReference type="InterPro" id="IPR006685">
    <property type="entry name" value="MscS_channel_2nd"/>
</dbReference>
<evidence type="ECO:0000259" key="6">
    <source>
        <dbReference type="Pfam" id="PF00924"/>
    </source>
</evidence>
<feature type="transmembrane region" description="Helical" evidence="5">
    <location>
        <begin position="17"/>
        <end position="39"/>
    </location>
</feature>
<proteinExistence type="predicted"/>
<keyword evidence="4 5" id="KW-0472">Membrane</keyword>
<dbReference type="GO" id="GO:0005886">
    <property type="term" value="C:plasma membrane"/>
    <property type="evidence" value="ECO:0007669"/>
    <property type="project" value="TreeGrafter"/>
</dbReference>
<dbReference type="AlphaFoldDB" id="A0A1T4XQA4"/>
<evidence type="ECO:0000256" key="1">
    <source>
        <dbReference type="ARBA" id="ARBA00004370"/>
    </source>
</evidence>
<dbReference type="PANTHER" id="PTHR30414:SF0">
    <property type="entry name" value="MINICONDUCTANCE MECHANOSENSITIVE CHANNEL YBDG"/>
    <property type="match status" value="1"/>
</dbReference>
<dbReference type="Pfam" id="PF00924">
    <property type="entry name" value="MS_channel_2nd"/>
    <property type="match status" value="1"/>
</dbReference>
<dbReference type="PANTHER" id="PTHR30414">
    <property type="entry name" value="MINICONDUCTANCE MECHANOSENSITIVE CHANNEL YBDG"/>
    <property type="match status" value="1"/>
</dbReference>
<dbReference type="InterPro" id="IPR030192">
    <property type="entry name" value="YbdG"/>
</dbReference>
<dbReference type="GO" id="GO:0071470">
    <property type="term" value="P:cellular response to osmotic stress"/>
    <property type="evidence" value="ECO:0007669"/>
    <property type="project" value="InterPro"/>
</dbReference>
<dbReference type="RefSeq" id="WP_078717912.1">
    <property type="nucleotide sequence ID" value="NZ_FUYC01000015.1"/>
</dbReference>
<sequence length="403" mass="45643">MEQLRRILADQPWLTDVLATVGLLFGAWLALFLARRVAVRAVHAVVRRTRMPWDDALQQHKVFTTLTWFAPLLVLSHLGDVFPAQAQWIDRGVNALGLLVGALALSGLLSVLNQLYQSLPLSGRRPIKGAVQLVRLFVFILAGVAMLALLMGESPWGLLSGVGAFTAVLMLVFRDTILSFVAGIRLIGEDLIRKGDWLEVPEYGADGDVIDIALHTVLVQNWDKTIVSIPTFKLVDGAFRNWRGMTESGGRRIKRSLILDLSSVRFVDEEMLDALRKVERIQGYLETRTTEVQAWNRDHGVNTEHPLNGRRLTNLGCFRAYAERYLRENPYLRQDMILMVRQLEPTPQGLPLEIYAFASDIAWVRYESIQADIFDHLLAALPWFELRVYQRERAPDPRGKDVL</sequence>
<evidence type="ECO:0000256" key="4">
    <source>
        <dbReference type="ARBA" id="ARBA00023136"/>
    </source>
</evidence>
<evidence type="ECO:0000313" key="8">
    <source>
        <dbReference type="Proteomes" id="UP000190027"/>
    </source>
</evidence>
<comment type="subcellular location">
    <subcellularLocation>
        <location evidence="1">Membrane</location>
    </subcellularLocation>
</comment>
<evidence type="ECO:0000256" key="2">
    <source>
        <dbReference type="ARBA" id="ARBA00022692"/>
    </source>
</evidence>
<evidence type="ECO:0000313" key="7">
    <source>
        <dbReference type="EMBL" id="SKA91739.1"/>
    </source>
</evidence>
<dbReference type="EMBL" id="FUYC01000015">
    <property type="protein sequence ID" value="SKA91739.1"/>
    <property type="molecule type" value="Genomic_DNA"/>
</dbReference>
<dbReference type="OrthoDB" id="9775207at2"/>
<keyword evidence="2 5" id="KW-0812">Transmembrane</keyword>
<protein>
    <submittedName>
        <fullName evidence="7">Miniconductance mechanosensitive channel</fullName>
    </submittedName>
</protein>
<name>A0A1T4XQA4_9BACT</name>
<evidence type="ECO:0000256" key="3">
    <source>
        <dbReference type="ARBA" id="ARBA00022989"/>
    </source>
</evidence>
<dbReference type="GO" id="GO:0008381">
    <property type="term" value="F:mechanosensitive monoatomic ion channel activity"/>
    <property type="evidence" value="ECO:0007669"/>
    <property type="project" value="InterPro"/>
</dbReference>
<feature type="domain" description="Mechanosensitive ion channel MscS" evidence="6">
    <location>
        <begin position="175"/>
        <end position="243"/>
    </location>
</feature>
<dbReference type="Gene3D" id="2.30.30.60">
    <property type="match status" value="1"/>
</dbReference>